<protein>
    <submittedName>
        <fullName evidence="1">Uncharacterized protein</fullName>
    </submittedName>
</protein>
<gene>
    <name evidence="1" type="ORF">BCR39DRAFT_563753</name>
</gene>
<dbReference type="STRING" id="71784.A0A1Y2BGQ5"/>
<dbReference type="AlphaFoldDB" id="A0A1Y2BGQ5"/>
<evidence type="ECO:0000313" key="1">
    <source>
        <dbReference type="EMBL" id="ORY34002.1"/>
    </source>
</evidence>
<dbReference type="OrthoDB" id="2564491at2759"/>
<sequence length="354" mass="39886">MARRPSRPAPLPISIAHLLPPCPNAPESPLPSPSAAVLGPLPPTSALHLALNYIALSDLPEYGQDDTESIRKDFKRALIVTGDQGRYHDAIEEDDEDWMRERGGEYGVLHRLRRVDMRFCPSPQHFQLLFNLLTADRAFQSKDPPKLPRVPGLVILWDMARTLMEEEEADMENIAPGMDEEGESLQAFWVWSDTNRVTIDTYLSLVTAARAAVDHLSSLHPIDPPVQLVILEPHLDQTSSLPILGQTREGPKEGMSTPNRERRIAIRDGLEWLFGRDAMGYIEDHPVVAESDIPAASHTLTFSRYPHEHFPILRHRCPRSQWSAAAALERPTENLEPKEGEVGGWRWSWLPQKA</sequence>
<dbReference type="EMBL" id="MCFC01000004">
    <property type="protein sequence ID" value="ORY34002.1"/>
    <property type="molecule type" value="Genomic_DNA"/>
</dbReference>
<comment type="caution">
    <text evidence="1">The sequence shown here is derived from an EMBL/GenBank/DDBJ whole genome shotgun (WGS) entry which is preliminary data.</text>
</comment>
<evidence type="ECO:0000313" key="2">
    <source>
        <dbReference type="Proteomes" id="UP000193986"/>
    </source>
</evidence>
<organism evidence="1 2">
    <name type="scientific">Naematelia encephala</name>
    <dbReference type="NCBI Taxonomy" id="71784"/>
    <lineage>
        <taxon>Eukaryota</taxon>
        <taxon>Fungi</taxon>
        <taxon>Dikarya</taxon>
        <taxon>Basidiomycota</taxon>
        <taxon>Agaricomycotina</taxon>
        <taxon>Tremellomycetes</taxon>
        <taxon>Tremellales</taxon>
        <taxon>Naemateliaceae</taxon>
        <taxon>Naematelia</taxon>
    </lineage>
</organism>
<name>A0A1Y2BGQ5_9TREE</name>
<dbReference type="Proteomes" id="UP000193986">
    <property type="component" value="Unassembled WGS sequence"/>
</dbReference>
<proteinExistence type="predicted"/>
<dbReference type="InParanoid" id="A0A1Y2BGQ5"/>
<reference evidence="1 2" key="1">
    <citation type="submission" date="2016-07" db="EMBL/GenBank/DDBJ databases">
        <title>Pervasive Adenine N6-methylation of Active Genes in Fungi.</title>
        <authorList>
            <consortium name="DOE Joint Genome Institute"/>
            <person name="Mondo S.J."/>
            <person name="Dannebaum R.O."/>
            <person name="Kuo R.C."/>
            <person name="Labutti K."/>
            <person name="Haridas S."/>
            <person name="Kuo A."/>
            <person name="Salamov A."/>
            <person name="Ahrendt S.R."/>
            <person name="Lipzen A."/>
            <person name="Sullivan W."/>
            <person name="Andreopoulos W.B."/>
            <person name="Clum A."/>
            <person name="Lindquist E."/>
            <person name="Daum C."/>
            <person name="Ramamoorthy G.K."/>
            <person name="Gryganskyi A."/>
            <person name="Culley D."/>
            <person name="Magnuson J.K."/>
            <person name="James T.Y."/>
            <person name="O'Malley M.A."/>
            <person name="Stajich J.E."/>
            <person name="Spatafora J.W."/>
            <person name="Visel A."/>
            <person name="Grigoriev I.V."/>
        </authorList>
    </citation>
    <scope>NUCLEOTIDE SEQUENCE [LARGE SCALE GENOMIC DNA]</scope>
    <source>
        <strain evidence="1 2">68-887.2</strain>
    </source>
</reference>
<keyword evidence="2" id="KW-1185">Reference proteome</keyword>
<accession>A0A1Y2BGQ5</accession>